<sequence>MSLYRLLYDLRPWAFRSPVFNRLDRLGFGFTPAEIQAFFQMQDFKIYPTVTSEEITPPTIDKKGFKVALDMKDFKPNEFVVKTVDNMVVVEDNFDTNKVESTLDSDGVLTITAPHPPSNERIVQVNQIDAKKKEDKE</sequence>
<dbReference type="InterPro" id="IPR002068">
    <property type="entry name" value="A-crystallin/Hsp20_dom"/>
</dbReference>
<evidence type="ECO:0000313" key="4">
    <source>
        <dbReference type="Proteomes" id="UP000594454"/>
    </source>
</evidence>
<dbReference type="InParanoid" id="A0A7R8UKU8"/>
<dbReference type="GO" id="GO:0042026">
    <property type="term" value="P:protein refolding"/>
    <property type="evidence" value="ECO:0007669"/>
    <property type="project" value="TreeGrafter"/>
</dbReference>
<dbReference type="EMBL" id="LR899010">
    <property type="protein sequence ID" value="CAD7082738.1"/>
    <property type="molecule type" value="Genomic_DNA"/>
</dbReference>
<name>A0A7R8UKU8_HERIL</name>
<dbReference type="AlphaFoldDB" id="A0A7R8UKU8"/>
<dbReference type="SUPFAM" id="SSF49764">
    <property type="entry name" value="HSP20-like chaperones"/>
    <property type="match status" value="1"/>
</dbReference>
<keyword evidence="1" id="KW-0346">Stress response</keyword>
<evidence type="ECO:0000313" key="3">
    <source>
        <dbReference type="EMBL" id="CAD7082738.1"/>
    </source>
</evidence>
<feature type="domain" description="SHSP" evidence="2">
    <location>
        <begin position="92"/>
        <end position="125"/>
    </location>
</feature>
<reference evidence="3 4" key="1">
    <citation type="submission" date="2020-11" db="EMBL/GenBank/DDBJ databases">
        <authorList>
            <person name="Wallbank WR R."/>
            <person name="Pardo Diaz C."/>
            <person name="Kozak K."/>
            <person name="Martin S."/>
            <person name="Jiggins C."/>
            <person name="Moest M."/>
            <person name="Warren A I."/>
            <person name="Generalovic N T."/>
            <person name="Byers J.R.P. K."/>
            <person name="Montejo-Kovacevich G."/>
            <person name="Yen C E."/>
        </authorList>
    </citation>
    <scope>NUCLEOTIDE SEQUENCE [LARGE SCALE GENOMIC DNA]</scope>
</reference>
<dbReference type="InterPro" id="IPR008978">
    <property type="entry name" value="HSP20-like_chaperone"/>
</dbReference>
<dbReference type="GO" id="GO:0051082">
    <property type="term" value="F:unfolded protein binding"/>
    <property type="evidence" value="ECO:0007669"/>
    <property type="project" value="TreeGrafter"/>
</dbReference>
<organism evidence="3 4">
    <name type="scientific">Hermetia illucens</name>
    <name type="common">Black soldier fly</name>
    <dbReference type="NCBI Taxonomy" id="343691"/>
    <lineage>
        <taxon>Eukaryota</taxon>
        <taxon>Metazoa</taxon>
        <taxon>Ecdysozoa</taxon>
        <taxon>Arthropoda</taxon>
        <taxon>Hexapoda</taxon>
        <taxon>Insecta</taxon>
        <taxon>Pterygota</taxon>
        <taxon>Neoptera</taxon>
        <taxon>Endopterygota</taxon>
        <taxon>Diptera</taxon>
        <taxon>Brachycera</taxon>
        <taxon>Stratiomyomorpha</taxon>
        <taxon>Stratiomyidae</taxon>
        <taxon>Hermetiinae</taxon>
        <taxon>Hermetia</taxon>
    </lineage>
</organism>
<dbReference type="Pfam" id="PF00011">
    <property type="entry name" value="HSP20"/>
    <property type="match status" value="1"/>
</dbReference>
<dbReference type="Proteomes" id="UP000594454">
    <property type="component" value="Chromosome 2"/>
</dbReference>
<dbReference type="GO" id="GO:0009408">
    <property type="term" value="P:response to heat"/>
    <property type="evidence" value="ECO:0007669"/>
    <property type="project" value="TreeGrafter"/>
</dbReference>
<protein>
    <recommendedName>
        <fullName evidence="2">SHSP domain-containing protein</fullName>
    </recommendedName>
</protein>
<keyword evidence="4" id="KW-1185">Reference proteome</keyword>
<dbReference type="CDD" id="cd06526">
    <property type="entry name" value="metazoan_ACD"/>
    <property type="match status" value="1"/>
</dbReference>
<dbReference type="GO" id="GO:0005634">
    <property type="term" value="C:nucleus"/>
    <property type="evidence" value="ECO:0007669"/>
    <property type="project" value="TreeGrafter"/>
</dbReference>
<evidence type="ECO:0000256" key="1">
    <source>
        <dbReference type="ARBA" id="ARBA00023016"/>
    </source>
</evidence>
<gene>
    <name evidence="3" type="ORF">HERILL_LOCUS5749</name>
</gene>
<proteinExistence type="predicted"/>
<accession>A0A7R8UKU8</accession>
<dbReference type="GO" id="GO:0005737">
    <property type="term" value="C:cytoplasm"/>
    <property type="evidence" value="ECO:0007669"/>
    <property type="project" value="TreeGrafter"/>
</dbReference>
<dbReference type="Gene3D" id="2.60.40.790">
    <property type="match status" value="1"/>
</dbReference>
<dbReference type="InterPro" id="IPR001436">
    <property type="entry name" value="Alpha-crystallin/sHSP_animal"/>
</dbReference>
<dbReference type="OrthoDB" id="1431247at2759"/>
<dbReference type="PANTHER" id="PTHR45640">
    <property type="entry name" value="HEAT SHOCK PROTEIN HSP-12.2-RELATED"/>
    <property type="match status" value="1"/>
</dbReference>
<dbReference type="PANTHER" id="PTHR45640:SF13">
    <property type="entry name" value="HEAT SHOCK PROTEIN 22-RELATED"/>
    <property type="match status" value="1"/>
</dbReference>
<evidence type="ECO:0000259" key="2">
    <source>
        <dbReference type="Pfam" id="PF00011"/>
    </source>
</evidence>